<feature type="domain" description="Cupin type-2" evidence="1">
    <location>
        <begin position="41"/>
        <end position="110"/>
    </location>
</feature>
<proteinExistence type="predicted"/>
<dbReference type="PANTHER" id="PTHR36440">
    <property type="entry name" value="PUTATIVE (AFU_ORTHOLOGUE AFUA_8G07350)-RELATED"/>
    <property type="match status" value="1"/>
</dbReference>
<evidence type="ECO:0000259" key="1">
    <source>
        <dbReference type="Pfam" id="PF07883"/>
    </source>
</evidence>
<organism evidence="2 3">
    <name type="scientific">Chitinophaga costaii</name>
    <dbReference type="NCBI Taxonomy" id="1335309"/>
    <lineage>
        <taxon>Bacteria</taxon>
        <taxon>Pseudomonadati</taxon>
        <taxon>Bacteroidota</taxon>
        <taxon>Chitinophagia</taxon>
        <taxon>Chitinophagales</taxon>
        <taxon>Chitinophagaceae</taxon>
        <taxon>Chitinophaga</taxon>
    </lineage>
</organism>
<dbReference type="InterPro" id="IPR014710">
    <property type="entry name" value="RmlC-like_jellyroll"/>
</dbReference>
<dbReference type="InterPro" id="IPR013096">
    <property type="entry name" value="Cupin_2"/>
</dbReference>
<dbReference type="RefSeq" id="WP_089715653.1">
    <property type="nucleotide sequence ID" value="NZ_FMAR01000025.1"/>
</dbReference>
<dbReference type="Proteomes" id="UP000242818">
    <property type="component" value="Unassembled WGS sequence"/>
</dbReference>
<dbReference type="InterPro" id="IPR053146">
    <property type="entry name" value="QDO-like"/>
</dbReference>
<dbReference type="PANTHER" id="PTHR36440:SF1">
    <property type="entry name" value="PUTATIVE (AFU_ORTHOLOGUE AFUA_8G07350)-RELATED"/>
    <property type="match status" value="1"/>
</dbReference>
<dbReference type="STRING" id="1335309.GA0116948_12517"/>
<name>A0A1C4G6Q8_9BACT</name>
<dbReference type="SUPFAM" id="SSF51182">
    <property type="entry name" value="RmlC-like cupins"/>
    <property type="match status" value="1"/>
</dbReference>
<gene>
    <name evidence="2" type="ORF">GA0116948_12517</name>
</gene>
<dbReference type="EMBL" id="FMAR01000025">
    <property type="protein sequence ID" value="SCC63888.1"/>
    <property type="molecule type" value="Genomic_DNA"/>
</dbReference>
<dbReference type="InterPro" id="IPR011051">
    <property type="entry name" value="RmlC_Cupin_sf"/>
</dbReference>
<dbReference type="Pfam" id="PF07883">
    <property type="entry name" value="Cupin_2"/>
    <property type="match status" value="1"/>
</dbReference>
<dbReference type="Gene3D" id="2.60.120.10">
    <property type="entry name" value="Jelly Rolls"/>
    <property type="match status" value="1"/>
</dbReference>
<dbReference type="AlphaFoldDB" id="A0A1C4G6Q8"/>
<keyword evidence="3" id="KW-1185">Reference proteome</keyword>
<protein>
    <submittedName>
        <fullName evidence="2">Cupin domain-containing protein</fullName>
    </submittedName>
</protein>
<evidence type="ECO:0000313" key="3">
    <source>
        <dbReference type="Proteomes" id="UP000242818"/>
    </source>
</evidence>
<evidence type="ECO:0000313" key="2">
    <source>
        <dbReference type="EMBL" id="SCC63888.1"/>
    </source>
</evidence>
<dbReference type="OrthoDB" id="9090296at2"/>
<accession>A0A1C4G6Q8</accession>
<sequence length="166" mass="18112">MSEKDISIKNASTGEFLGVAGGNYRIVISGEQTGGNYAVIEMNVPPGGGPPPHSHSAFQEMFYVVEGEIEFKTEKGKENVAKGGFVNIPFGGAIHCFQNTSGEFVRLLCTVVPAGLENIFREIGQPVKEGEILPLPENTPERIAFIEAMDKKYGQKTYPRNYLDNV</sequence>
<reference evidence="2 3" key="1">
    <citation type="submission" date="2016-08" db="EMBL/GenBank/DDBJ databases">
        <authorList>
            <person name="Seilhamer J.J."/>
        </authorList>
    </citation>
    <scope>NUCLEOTIDE SEQUENCE [LARGE SCALE GENOMIC DNA]</scope>
    <source>
        <strain evidence="2 3">A37T2</strain>
    </source>
</reference>